<keyword evidence="1" id="KW-0472">Membrane</keyword>
<name>A0A483VDH2_KLEPN</name>
<feature type="transmembrane region" description="Helical" evidence="1">
    <location>
        <begin position="20"/>
        <end position="42"/>
    </location>
</feature>
<evidence type="ECO:0000313" key="2">
    <source>
        <dbReference type="EMBL" id="TCW67831.1"/>
    </source>
</evidence>
<dbReference type="EMBL" id="SDDI01000011">
    <property type="protein sequence ID" value="TCY82991.1"/>
    <property type="molecule type" value="Genomic_DNA"/>
</dbReference>
<evidence type="ECO:0000313" key="5">
    <source>
        <dbReference type="EMBL" id="TCY82991.1"/>
    </source>
</evidence>
<dbReference type="EMBL" id="SDDB01000013">
    <property type="protein sequence ID" value="TCY40004.1"/>
    <property type="molecule type" value="Genomic_DNA"/>
</dbReference>
<dbReference type="EMBL" id="SDDQ01000011">
    <property type="protein sequence ID" value="TCZ52241.1"/>
    <property type="molecule type" value="Genomic_DNA"/>
</dbReference>
<comment type="caution">
    <text evidence="5">The sequence shown here is derived from an EMBL/GenBank/DDBJ whole genome shotgun (WGS) entry which is preliminary data.</text>
</comment>
<protein>
    <submittedName>
        <fullName evidence="5">Uncharacterized protein</fullName>
    </submittedName>
</protein>
<dbReference type="EMBL" id="SDCB01000001">
    <property type="protein sequence ID" value="TCX04671.1"/>
    <property type="molecule type" value="Genomic_DNA"/>
</dbReference>
<evidence type="ECO:0000313" key="3">
    <source>
        <dbReference type="EMBL" id="TCX04671.1"/>
    </source>
</evidence>
<proteinExistence type="predicted"/>
<dbReference type="AlphaFoldDB" id="A0A483VDH2"/>
<keyword evidence="1" id="KW-0812">Transmembrane</keyword>
<gene>
    <name evidence="3" type="ORF">ETE82_03205</name>
    <name evidence="2" type="ORF">ETE95_22375</name>
    <name evidence="4" type="ORF">ETF04_10120</name>
    <name evidence="5" type="ORF">ETH49_11820</name>
    <name evidence="6" type="ORF">ETH65_09820</name>
</gene>
<organism evidence="5">
    <name type="scientific">Klebsiella pneumoniae</name>
    <dbReference type="NCBI Taxonomy" id="573"/>
    <lineage>
        <taxon>Bacteria</taxon>
        <taxon>Pseudomonadati</taxon>
        <taxon>Pseudomonadota</taxon>
        <taxon>Gammaproteobacteria</taxon>
        <taxon>Enterobacterales</taxon>
        <taxon>Enterobacteriaceae</taxon>
        <taxon>Klebsiella/Raoultella group</taxon>
        <taxon>Klebsiella</taxon>
        <taxon>Klebsiella pneumoniae complex</taxon>
    </lineage>
</organism>
<keyword evidence="1" id="KW-1133">Transmembrane helix</keyword>
<evidence type="ECO:0000256" key="1">
    <source>
        <dbReference type="SAM" id="Phobius"/>
    </source>
</evidence>
<dbReference type="EMBL" id="SDBX01000031">
    <property type="protein sequence ID" value="TCW67831.1"/>
    <property type="molecule type" value="Genomic_DNA"/>
</dbReference>
<accession>A0A483VDH2</accession>
<evidence type="ECO:0000313" key="4">
    <source>
        <dbReference type="EMBL" id="TCY40004.1"/>
    </source>
</evidence>
<evidence type="ECO:0000313" key="6">
    <source>
        <dbReference type="EMBL" id="TCZ52241.1"/>
    </source>
</evidence>
<sequence>MPIISTIDPASASHMAWRDLLFIHHLIMILILRTIVFYNSFFIMIKRECRRKADVNPLWY</sequence>
<reference evidence="5" key="1">
    <citation type="submission" date="2019-01" db="EMBL/GenBank/DDBJ databases">
        <authorList>
            <person name="Lista F."/>
            <person name="Anselmo A."/>
        </authorList>
    </citation>
    <scope>NUCLEOTIDE SEQUENCE</scope>
    <source>
        <strain evidence="5">13R</strain>
        <strain evidence="4">20R</strain>
        <strain evidence="3">21S</strain>
        <strain evidence="2">25S</strain>
        <strain evidence="6">5R</strain>
    </source>
</reference>